<feature type="binding site" description="axial binding residue" evidence="2">
    <location>
        <position position="378"/>
    </location>
    <ligand>
        <name>heme b</name>
        <dbReference type="ChEBI" id="CHEBI:60344"/>
    </ligand>
    <ligandPart>
        <name>Fe</name>
        <dbReference type="ChEBI" id="CHEBI:18248"/>
    </ligandPart>
</feature>
<evidence type="ECO:0000313" key="4">
    <source>
        <dbReference type="EnsemblMetazoa" id="ISCW017368-PA"/>
    </source>
</evidence>
<dbReference type="EMBL" id="ABJB010243470">
    <property type="status" value="NOT_ANNOTATED_CDS"/>
    <property type="molecule type" value="Genomic_DNA"/>
</dbReference>
<sequence>RLPGGLEAAQSLQSLADQDLSLEQASQECNLDSRIVPCDPDSAFRRSEGSCNNLANPRWGMAGSCMSRLLEPAYQDGISSPRVSRSGKELPNARLVSSTVHPDRTVPSPRFSHMLMQFGQFMDHDVALAPLEAHPGEIRNLGNPNNPIDCCTPERWVLPECYSIAVPEGDEFFAALGQTCLNMPRSAPCSCKLGYREQQDALTSYLDLSQVYGSSTEDTLRLRLGQGGETALGPQPPTRNWRDSQSVGRRKALPGNQVGTSMDSRVHIQVEKRCWNFEVRGHPLASILIRIHKKRFFFFFFKTIKQSELMSDYLLRLPRRIVGAQWQHIAYSEWMLVVLGPDAMARYQLTPTGRSRYSPTVDGSLINEFASAAFRLGHTLIDGVFNRVTEHGEASPYELQDFYFFPFYLYHGDMDNVVRGLLRQSSQDYDSFVTIGVSQHLYRLRNESYGLDLIALNLQRGREHGLRPYIDYLTYCTGHVVNSFDDLLRYIPAKVVNQYISLYE</sequence>
<dbReference type="EMBL" id="ABJB010464196">
    <property type="status" value="NOT_ANNOTATED_CDS"/>
    <property type="molecule type" value="Genomic_DNA"/>
</dbReference>
<dbReference type="GO" id="GO:0046872">
    <property type="term" value="F:metal ion binding"/>
    <property type="evidence" value="ECO:0007669"/>
    <property type="project" value="UniProtKB-KW"/>
</dbReference>
<dbReference type="HOGENOM" id="CLU_006087_2_2_1"/>
<evidence type="ECO:0000313" key="5">
    <source>
        <dbReference type="Proteomes" id="UP000001555"/>
    </source>
</evidence>
<dbReference type="InterPro" id="IPR010255">
    <property type="entry name" value="Haem_peroxidase_sf"/>
</dbReference>
<dbReference type="GO" id="GO:0140825">
    <property type="term" value="F:lactoperoxidase activity"/>
    <property type="evidence" value="ECO:0007669"/>
    <property type="project" value="UniProtKB-EC"/>
</dbReference>
<keyword evidence="2" id="KW-0479">Metal-binding</keyword>
<dbReference type="EMBL" id="ABJB011101326">
    <property type="status" value="NOT_ANNOTATED_CDS"/>
    <property type="molecule type" value="Genomic_DNA"/>
</dbReference>
<dbReference type="EMBL" id="DS688322">
    <property type="protein sequence ID" value="EEC04515.1"/>
    <property type="molecule type" value="Genomic_DNA"/>
</dbReference>
<reference evidence="3 5" key="1">
    <citation type="submission" date="2008-03" db="EMBL/GenBank/DDBJ databases">
        <title>Annotation of Ixodes scapularis.</title>
        <authorList>
            <consortium name="Ixodes scapularis Genome Project Consortium"/>
            <person name="Caler E."/>
            <person name="Hannick L.I."/>
            <person name="Bidwell S."/>
            <person name="Joardar V."/>
            <person name="Thiagarajan M."/>
            <person name="Amedeo P."/>
            <person name="Galinsky K.J."/>
            <person name="Schobel S."/>
            <person name="Inman J."/>
            <person name="Hostetler J."/>
            <person name="Miller J."/>
            <person name="Hammond M."/>
            <person name="Megy K."/>
            <person name="Lawson D."/>
            <person name="Kodira C."/>
            <person name="Sutton G."/>
            <person name="Meyer J."/>
            <person name="Hill C.A."/>
            <person name="Birren B."/>
            <person name="Nene V."/>
            <person name="Collins F."/>
            <person name="Alarcon-Chaidez F."/>
            <person name="Wikel S."/>
            <person name="Strausberg R."/>
        </authorList>
    </citation>
    <scope>NUCLEOTIDE SEQUENCE [LARGE SCALE GENOMIC DNA]</scope>
    <source>
        <strain evidence="5">Wikel</strain>
        <strain evidence="3">Wikel colony</strain>
    </source>
</reference>
<dbReference type="VEuPathDB" id="VectorBase:ISCI006862"/>
<dbReference type="EMBL" id="ABJB010050289">
    <property type="status" value="NOT_ANNOTATED_CDS"/>
    <property type="molecule type" value="Genomic_DNA"/>
</dbReference>
<keyword evidence="2" id="KW-0349">Heme</keyword>
<dbReference type="EMBL" id="ABJB010783871">
    <property type="status" value="NOT_ANNOTATED_CDS"/>
    <property type="molecule type" value="Genomic_DNA"/>
</dbReference>
<keyword evidence="3" id="KW-0560">Oxidoreductase</keyword>
<keyword evidence="1 3" id="KW-0575">Peroxidase</keyword>
<evidence type="ECO:0000256" key="1">
    <source>
        <dbReference type="ARBA" id="ARBA00022559"/>
    </source>
</evidence>
<proteinExistence type="predicted"/>
<keyword evidence="5" id="KW-1185">Reference proteome</keyword>
<gene>
    <name evidence="3" type="ORF">IscW_ISCW017368</name>
</gene>
<dbReference type="SUPFAM" id="SSF48113">
    <property type="entry name" value="Heme-dependent peroxidases"/>
    <property type="match status" value="1"/>
</dbReference>
<dbReference type="GO" id="GO:0006979">
    <property type="term" value="P:response to oxidative stress"/>
    <property type="evidence" value="ECO:0007669"/>
    <property type="project" value="InterPro"/>
</dbReference>
<dbReference type="AlphaFoldDB" id="B7PD43"/>
<dbReference type="PRINTS" id="PR00457">
    <property type="entry name" value="ANPEROXIDASE"/>
</dbReference>
<protein>
    <submittedName>
        <fullName evidence="3 4">Oxidase/peroxidase, putative</fullName>
        <ecNumber evidence="3">1.11.1.7</ecNumber>
    </submittedName>
</protein>
<dbReference type="Pfam" id="PF03098">
    <property type="entry name" value="An_peroxidase"/>
    <property type="match status" value="1"/>
</dbReference>
<evidence type="ECO:0000313" key="3">
    <source>
        <dbReference type="EMBL" id="EEC04515.1"/>
    </source>
</evidence>
<accession>B7PD43</accession>
<feature type="non-terminal residue" evidence="3">
    <location>
        <position position="1"/>
    </location>
</feature>
<dbReference type="EMBL" id="ABJB010521148">
    <property type="status" value="NOT_ANNOTATED_CDS"/>
    <property type="molecule type" value="Genomic_DNA"/>
</dbReference>
<dbReference type="PaxDb" id="6945-B7PD43"/>
<keyword evidence="2" id="KW-0408">Iron</keyword>
<dbReference type="GO" id="GO:0020037">
    <property type="term" value="F:heme binding"/>
    <property type="evidence" value="ECO:0007669"/>
    <property type="project" value="InterPro"/>
</dbReference>
<dbReference type="PROSITE" id="PS50292">
    <property type="entry name" value="PEROXIDASE_3"/>
    <property type="match status" value="1"/>
</dbReference>
<reference evidence="4" key="2">
    <citation type="submission" date="2020-05" db="UniProtKB">
        <authorList>
            <consortium name="EnsemblMetazoa"/>
        </authorList>
    </citation>
    <scope>IDENTIFICATION</scope>
    <source>
        <strain evidence="4">wikel</strain>
    </source>
</reference>
<dbReference type="OrthoDB" id="823504at2759"/>
<dbReference type="EMBL" id="ABJB010865071">
    <property type="status" value="NOT_ANNOTATED_CDS"/>
    <property type="molecule type" value="Genomic_DNA"/>
</dbReference>
<dbReference type="SMR" id="B7PD43"/>
<dbReference type="Proteomes" id="UP000001555">
    <property type="component" value="Unassembled WGS sequence"/>
</dbReference>
<dbReference type="EnsemblMetazoa" id="ISCW017368-RA">
    <property type="protein sequence ID" value="ISCW017368-PA"/>
    <property type="gene ID" value="ISCW017368"/>
</dbReference>
<dbReference type="InterPro" id="IPR019791">
    <property type="entry name" value="Haem_peroxidase_animal"/>
</dbReference>
<dbReference type="PANTHER" id="PTHR11475">
    <property type="entry name" value="OXIDASE/PEROXIDASE"/>
    <property type="match status" value="1"/>
</dbReference>
<dbReference type="EMBL" id="ABJB011066220">
    <property type="status" value="NOT_ANNOTATED_CDS"/>
    <property type="molecule type" value="Genomic_DNA"/>
</dbReference>
<dbReference type="Gene3D" id="1.10.640.10">
    <property type="entry name" value="Haem peroxidase domain superfamily, animal type"/>
    <property type="match status" value="2"/>
</dbReference>
<dbReference type="PANTHER" id="PTHR11475:SF143">
    <property type="entry name" value="PUTATIVE-RELATED"/>
    <property type="match status" value="1"/>
</dbReference>
<dbReference type="GO" id="GO:0004601">
    <property type="term" value="F:peroxidase activity"/>
    <property type="evidence" value="ECO:0000318"/>
    <property type="project" value="GO_Central"/>
</dbReference>
<dbReference type="InterPro" id="IPR037120">
    <property type="entry name" value="Haem_peroxidase_sf_animal"/>
</dbReference>
<dbReference type="VEuPathDB" id="VectorBase:ISCP_011977"/>
<dbReference type="EMBL" id="ABJB010452324">
    <property type="status" value="NOT_ANNOTATED_CDS"/>
    <property type="molecule type" value="Genomic_DNA"/>
</dbReference>
<dbReference type="EC" id="1.11.1.7" evidence="3"/>
<dbReference type="VEuPathDB" id="VectorBase:ISCW017368"/>
<organism>
    <name type="scientific">Ixodes scapularis</name>
    <name type="common">Black-legged tick</name>
    <name type="synonym">Deer tick</name>
    <dbReference type="NCBI Taxonomy" id="6945"/>
    <lineage>
        <taxon>Eukaryota</taxon>
        <taxon>Metazoa</taxon>
        <taxon>Ecdysozoa</taxon>
        <taxon>Arthropoda</taxon>
        <taxon>Chelicerata</taxon>
        <taxon>Arachnida</taxon>
        <taxon>Acari</taxon>
        <taxon>Parasitiformes</taxon>
        <taxon>Ixodida</taxon>
        <taxon>Ixodoidea</taxon>
        <taxon>Ixodidae</taxon>
        <taxon>Ixodinae</taxon>
        <taxon>Ixodes</taxon>
    </lineage>
</organism>
<evidence type="ECO:0000256" key="2">
    <source>
        <dbReference type="PIRSR" id="PIRSR619791-2"/>
    </source>
</evidence>
<name>B7PD43_IXOSC</name>